<sequence length="226" mass="26546">MDTFNDFMKKTFENLECDSYLEDLFSNIELFTNDFIERKSPRLIVNMPPRSLKSESISIRLPAYLHSKNPKLNIGVFVANQDLANHFSCKNSCIYNKPNNIKYIGISNESIDDLKFDIIIIDDTIRSSKESESLKFKFKTHTFIKKLLEKHLNPYGGFINVQSRWCKDDTTGFLIDVCNNHDWKVLKYPALNSNDEPLTNLFKYKKIKKNINYKYFQALYQQDPIL</sequence>
<dbReference type="AlphaFoldDB" id="A0A6N6VRP8"/>
<proteinExistence type="predicted"/>
<dbReference type="EMBL" id="WFLM01000009">
    <property type="protein sequence ID" value="KAB8035855.1"/>
    <property type="molecule type" value="Genomic_DNA"/>
</dbReference>
<protein>
    <recommendedName>
        <fullName evidence="3">Terminase large subunit gp17-like C-terminal domain-containing protein</fullName>
    </recommendedName>
</protein>
<accession>A0A6N6VRP8</accession>
<comment type="caution">
    <text evidence="1">The sequence shown here is derived from an EMBL/GenBank/DDBJ whole genome shotgun (WGS) entry which is preliminary data.</text>
</comment>
<evidence type="ECO:0008006" key="3">
    <source>
        <dbReference type="Google" id="ProtNLM"/>
    </source>
</evidence>
<organism evidence="1 2">
    <name type="scientific">Silvanigrella paludirubra</name>
    <dbReference type="NCBI Taxonomy" id="2499159"/>
    <lineage>
        <taxon>Bacteria</taxon>
        <taxon>Pseudomonadati</taxon>
        <taxon>Bdellovibrionota</taxon>
        <taxon>Oligoflexia</taxon>
        <taxon>Silvanigrellales</taxon>
        <taxon>Silvanigrellaceae</taxon>
        <taxon>Silvanigrella</taxon>
    </lineage>
</organism>
<reference evidence="1 2" key="1">
    <citation type="submission" date="2019-10" db="EMBL/GenBank/DDBJ databases">
        <title>New species of Slilvanegrellaceae.</title>
        <authorList>
            <person name="Pitt A."/>
            <person name="Hahn M.W."/>
        </authorList>
    </citation>
    <scope>NUCLEOTIDE SEQUENCE [LARGE SCALE GENOMIC DNA]</scope>
    <source>
        <strain evidence="1 2">SP-Ram-0.45-NSY-1</strain>
    </source>
</reference>
<dbReference type="OrthoDB" id="4519042at2"/>
<dbReference type="Proteomes" id="UP000437748">
    <property type="component" value="Unassembled WGS sequence"/>
</dbReference>
<evidence type="ECO:0000313" key="1">
    <source>
        <dbReference type="EMBL" id="KAB8035855.1"/>
    </source>
</evidence>
<name>A0A6N6VRP8_9BACT</name>
<gene>
    <name evidence="1" type="ORF">GCL60_16630</name>
</gene>
<evidence type="ECO:0000313" key="2">
    <source>
        <dbReference type="Proteomes" id="UP000437748"/>
    </source>
</evidence>
<dbReference type="RefSeq" id="WP_153421880.1">
    <property type="nucleotide sequence ID" value="NZ_WFLM01000009.1"/>
</dbReference>
<keyword evidence="2" id="KW-1185">Reference proteome</keyword>